<dbReference type="RefSeq" id="WP_378113496.1">
    <property type="nucleotide sequence ID" value="NZ_JBHSNC010000055.1"/>
</dbReference>
<evidence type="ECO:0000256" key="1">
    <source>
        <dbReference type="ARBA" id="ARBA00006464"/>
    </source>
</evidence>
<dbReference type="Proteomes" id="UP001596108">
    <property type="component" value="Unassembled WGS sequence"/>
</dbReference>
<comment type="similarity">
    <text evidence="1">Belongs to the bacterial sugar transferase family.</text>
</comment>
<keyword evidence="2" id="KW-1133">Transmembrane helix</keyword>
<evidence type="ECO:0000259" key="3">
    <source>
        <dbReference type="Pfam" id="PF02397"/>
    </source>
</evidence>
<dbReference type="GO" id="GO:0016740">
    <property type="term" value="F:transferase activity"/>
    <property type="evidence" value="ECO:0007669"/>
    <property type="project" value="UniProtKB-KW"/>
</dbReference>
<dbReference type="Pfam" id="PF02397">
    <property type="entry name" value="Bac_transf"/>
    <property type="match status" value="1"/>
</dbReference>
<keyword evidence="2" id="KW-0472">Membrane</keyword>
<feature type="domain" description="Bacterial sugar transferase" evidence="3">
    <location>
        <begin position="14"/>
        <end position="205"/>
    </location>
</feature>
<evidence type="ECO:0000313" key="4">
    <source>
        <dbReference type="EMBL" id="MFC5531532.1"/>
    </source>
</evidence>
<protein>
    <submittedName>
        <fullName evidence="4">Sugar transferase</fullName>
    </submittedName>
</protein>
<dbReference type="EMBL" id="JBHSNC010000055">
    <property type="protein sequence ID" value="MFC5531532.1"/>
    <property type="molecule type" value="Genomic_DNA"/>
</dbReference>
<organism evidence="4 5">
    <name type="scientific">Cohnella yongneupensis</name>
    <dbReference type="NCBI Taxonomy" id="425006"/>
    <lineage>
        <taxon>Bacteria</taxon>
        <taxon>Bacillati</taxon>
        <taxon>Bacillota</taxon>
        <taxon>Bacilli</taxon>
        <taxon>Bacillales</taxon>
        <taxon>Paenibacillaceae</taxon>
        <taxon>Cohnella</taxon>
    </lineage>
</organism>
<keyword evidence="4" id="KW-0808">Transferase</keyword>
<dbReference type="PANTHER" id="PTHR30576">
    <property type="entry name" value="COLANIC BIOSYNTHESIS UDP-GLUCOSE LIPID CARRIER TRANSFERASE"/>
    <property type="match status" value="1"/>
</dbReference>
<reference evidence="5" key="1">
    <citation type="journal article" date="2019" name="Int. J. Syst. Evol. Microbiol.">
        <title>The Global Catalogue of Microorganisms (GCM) 10K type strain sequencing project: providing services to taxonomists for standard genome sequencing and annotation.</title>
        <authorList>
            <consortium name="The Broad Institute Genomics Platform"/>
            <consortium name="The Broad Institute Genome Sequencing Center for Infectious Disease"/>
            <person name="Wu L."/>
            <person name="Ma J."/>
        </authorList>
    </citation>
    <scope>NUCLEOTIDE SEQUENCE [LARGE SCALE GENOMIC DNA]</scope>
    <source>
        <strain evidence="5">CGMCC 1.18578</strain>
    </source>
</reference>
<comment type="caution">
    <text evidence="4">The sequence shown here is derived from an EMBL/GenBank/DDBJ whole genome shotgun (WGS) entry which is preliminary data.</text>
</comment>
<sequence>MNKPGLTFRQRSIKRSLDLVVSVTLLALTFWLILLAFAIASLETKSNGFFTQARVGRNGKLFKIIKIRTMHPKAAFSMRVTASNDPRITRFGRLFRKSKIDELPQLINVLLGHMSLVGPRPDTPGMVDRLEGRARDILLLRPGITGPSTIKYRKEELILAEVDDPVSYHREVLFPDKCRINLLYLEQYSLIKDLKYMLWTVFPLLQKEEAIIAAASSLHDINSYFL</sequence>
<keyword evidence="2" id="KW-0812">Transmembrane</keyword>
<keyword evidence="5" id="KW-1185">Reference proteome</keyword>
<dbReference type="PANTHER" id="PTHR30576:SF20">
    <property type="entry name" value="QUINOVOSAMINEPHOSPHOTRANSFERAE-RELATED"/>
    <property type="match status" value="1"/>
</dbReference>
<evidence type="ECO:0000313" key="5">
    <source>
        <dbReference type="Proteomes" id="UP001596108"/>
    </source>
</evidence>
<proteinExistence type="inferred from homology"/>
<gene>
    <name evidence="4" type="ORF">ACFPQ4_19100</name>
</gene>
<evidence type="ECO:0000256" key="2">
    <source>
        <dbReference type="SAM" id="Phobius"/>
    </source>
</evidence>
<name>A0ABW0R5H6_9BACL</name>
<feature type="transmembrane region" description="Helical" evidence="2">
    <location>
        <begin position="20"/>
        <end position="42"/>
    </location>
</feature>
<accession>A0ABW0R5H6</accession>
<dbReference type="InterPro" id="IPR003362">
    <property type="entry name" value="Bact_transf"/>
</dbReference>